<accession>A0A0A9GXK0</accession>
<reference evidence="1" key="1">
    <citation type="submission" date="2014-09" db="EMBL/GenBank/DDBJ databases">
        <authorList>
            <person name="Magalhaes I.L.F."/>
            <person name="Oliveira U."/>
            <person name="Santos F.R."/>
            <person name="Vidigal T.H.D.A."/>
            <person name="Brescovit A.D."/>
            <person name="Santos A.J."/>
        </authorList>
    </citation>
    <scope>NUCLEOTIDE SEQUENCE</scope>
    <source>
        <tissue evidence="1">Shoot tissue taken approximately 20 cm above the soil surface</tissue>
    </source>
</reference>
<sequence length="30" mass="3307">MCARLCLSMSFCHAKCLNTARPSGKAFLVF</sequence>
<dbReference type="EMBL" id="GBRH01170575">
    <property type="protein sequence ID" value="JAE27321.1"/>
    <property type="molecule type" value="Transcribed_RNA"/>
</dbReference>
<proteinExistence type="predicted"/>
<name>A0A0A9GXK0_ARUDO</name>
<protein>
    <submittedName>
        <fullName evidence="1">Uncharacterized protein</fullName>
    </submittedName>
</protein>
<dbReference type="AlphaFoldDB" id="A0A0A9GXK0"/>
<reference evidence="1" key="2">
    <citation type="journal article" date="2015" name="Data Brief">
        <title>Shoot transcriptome of the giant reed, Arundo donax.</title>
        <authorList>
            <person name="Barrero R.A."/>
            <person name="Guerrero F.D."/>
            <person name="Moolhuijzen P."/>
            <person name="Goolsby J.A."/>
            <person name="Tidwell J."/>
            <person name="Bellgard S.E."/>
            <person name="Bellgard M.I."/>
        </authorList>
    </citation>
    <scope>NUCLEOTIDE SEQUENCE</scope>
    <source>
        <tissue evidence="1">Shoot tissue taken approximately 20 cm above the soil surface</tissue>
    </source>
</reference>
<evidence type="ECO:0000313" key="1">
    <source>
        <dbReference type="EMBL" id="JAE27321.1"/>
    </source>
</evidence>
<organism evidence="1">
    <name type="scientific">Arundo donax</name>
    <name type="common">Giant reed</name>
    <name type="synonym">Donax arundinaceus</name>
    <dbReference type="NCBI Taxonomy" id="35708"/>
    <lineage>
        <taxon>Eukaryota</taxon>
        <taxon>Viridiplantae</taxon>
        <taxon>Streptophyta</taxon>
        <taxon>Embryophyta</taxon>
        <taxon>Tracheophyta</taxon>
        <taxon>Spermatophyta</taxon>
        <taxon>Magnoliopsida</taxon>
        <taxon>Liliopsida</taxon>
        <taxon>Poales</taxon>
        <taxon>Poaceae</taxon>
        <taxon>PACMAD clade</taxon>
        <taxon>Arundinoideae</taxon>
        <taxon>Arundineae</taxon>
        <taxon>Arundo</taxon>
    </lineage>
</organism>